<dbReference type="EMBL" id="LKAM01000002">
    <property type="protein sequence ID" value="KUM49920.1"/>
    <property type="molecule type" value="Genomic_DNA"/>
</dbReference>
<dbReference type="GO" id="GO:0046872">
    <property type="term" value="F:metal ion binding"/>
    <property type="evidence" value="ECO:0007669"/>
    <property type="project" value="UniProtKB-KW"/>
</dbReference>
<dbReference type="Gene3D" id="1.20.1300.10">
    <property type="entry name" value="Fumarate reductase/succinate dehydrogenase, transmembrane subunit"/>
    <property type="match status" value="1"/>
</dbReference>
<keyword evidence="8" id="KW-0472">Membrane</keyword>
<dbReference type="GO" id="GO:0005743">
    <property type="term" value="C:mitochondrial inner membrane"/>
    <property type="evidence" value="ECO:0007669"/>
    <property type="project" value="UniProtKB-SubCell"/>
</dbReference>
<gene>
    <name evidence="9" type="primary">sdh3</name>
    <name evidence="9" type="ORF">ABT39_MTgene3147</name>
</gene>
<organism evidence="9">
    <name type="scientific">Picea glauca</name>
    <name type="common">White spruce</name>
    <name type="synonym">Pinus glauca</name>
    <dbReference type="NCBI Taxonomy" id="3330"/>
    <lineage>
        <taxon>Eukaryota</taxon>
        <taxon>Viridiplantae</taxon>
        <taxon>Streptophyta</taxon>
        <taxon>Embryophyta</taxon>
        <taxon>Tracheophyta</taxon>
        <taxon>Spermatophyta</taxon>
        <taxon>Pinopsida</taxon>
        <taxon>Pinidae</taxon>
        <taxon>Conifers I</taxon>
        <taxon>Pinales</taxon>
        <taxon>Pinaceae</taxon>
        <taxon>Picea</taxon>
    </lineage>
</organism>
<dbReference type="InterPro" id="IPR014314">
    <property type="entry name" value="Succ_DH_cytb556"/>
</dbReference>
<keyword evidence="9" id="KW-0496">Mitochondrion</keyword>
<keyword evidence="4" id="KW-0812">Transmembrane</keyword>
<geneLocation type="mitochondrion" evidence="9"/>
<dbReference type="AlphaFoldDB" id="A0A101M323"/>
<dbReference type="InterPro" id="IPR034804">
    <property type="entry name" value="SQR/QFR_C/D"/>
</dbReference>
<reference evidence="9" key="1">
    <citation type="journal article" date="2015" name="Genome Biol. Evol.">
        <title>Organellar Genomes of White Spruce (Picea glauca): Assembly and Annotation.</title>
        <authorList>
            <person name="Jackman S.D."/>
            <person name="Warren R.L."/>
            <person name="Gibb E.A."/>
            <person name="Vandervalk B.P."/>
            <person name="Mohamadi H."/>
            <person name="Chu J."/>
            <person name="Raymond A."/>
            <person name="Pleasance S."/>
            <person name="Coope R."/>
            <person name="Wildung M.R."/>
            <person name="Ritland C.E."/>
            <person name="Bousquet J."/>
            <person name="Jones S.J."/>
            <person name="Bohlmann J."/>
            <person name="Birol I."/>
        </authorList>
    </citation>
    <scope>NUCLEOTIDE SEQUENCE [LARGE SCALE GENOMIC DNA]</scope>
    <source>
        <tissue evidence="9">Flushing bud</tissue>
    </source>
</reference>
<evidence type="ECO:0000256" key="1">
    <source>
        <dbReference type="ARBA" id="ARBA00004434"/>
    </source>
</evidence>
<dbReference type="GO" id="GO:0006099">
    <property type="term" value="P:tricarboxylic acid cycle"/>
    <property type="evidence" value="ECO:0007669"/>
    <property type="project" value="InterPro"/>
</dbReference>
<dbReference type="GO" id="GO:0009055">
    <property type="term" value="F:electron transfer activity"/>
    <property type="evidence" value="ECO:0007669"/>
    <property type="project" value="InterPro"/>
</dbReference>
<name>A0A101M323_PICGL</name>
<evidence type="ECO:0000256" key="4">
    <source>
        <dbReference type="ARBA" id="ARBA00022692"/>
    </source>
</evidence>
<evidence type="ECO:0000256" key="7">
    <source>
        <dbReference type="ARBA" id="ARBA00023004"/>
    </source>
</evidence>
<dbReference type="SUPFAM" id="SSF81343">
    <property type="entry name" value="Fumarate reductase respiratory complex transmembrane subunits"/>
    <property type="match status" value="1"/>
</dbReference>
<keyword evidence="7" id="KW-0408">Iron</keyword>
<dbReference type="PANTHER" id="PTHR10978:SF5">
    <property type="entry name" value="SUCCINATE DEHYDROGENASE CYTOCHROME B560 SUBUNIT, MITOCHONDRIAL"/>
    <property type="match status" value="1"/>
</dbReference>
<protein>
    <submittedName>
        <fullName evidence="9">Succinate dehydrogenase subunit 3</fullName>
    </submittedName>
</protein>
<keyword evidence="6" id="KW-1133">Transmembrane helix</keyword>
<dbReference type="Pfam" id="PF01127">
    <property type="entry name" value="Sdh_cyt"/>
    <property type="match status" value="1"/>
</dbReference>
<dbReference type="GO" id="GO:0045273">
    <property type="term" value="C:respiratory chain complex II (succinate dehydrogenase)"/>
    <property type="evidence" value="ECO:0007669"/>
    <property type="project" value="UniProtKB-ARBA"/>
</dbReference>
<sequence>MRNLVNPNTNITRPLSPHLTIHKPQFTPTFPIYHRIPGALLATMVSFSPPFGLEIGFFSLTYDNLYQLASGFSVNFPKVALSLVNLTSLAPRYHMGNGVRHLWRDLVFSQSSPIIRISEFPTLCVAFSAFGRILQRIYCRSSGLAQHLFIYHRRVRERRKEGYTFPPRQ</sequence>
<dbReference type="InterPro" id="IPR000701">
    <property type="entry name" value="SuccDH_FuR_B_TM-su"/>
</dbReference>
<dbReference type="CDD" id="cd03499">
    <property type="entry name" value="SQR_TypeC_SdhC"/>
    <property type="match status" value="1"/>
</dbReference>
<accession>A0A101M323</accession>
<comment type="subcellular location">
    <subcellularLocation>
        <location evidence="1">Mitochondrion inner membrane</location>
        <topology evidence="1">Single-pass membrane protein</topology>
    </subcellularLocation>
</comment>
<evidence type="ECO:0000256" key="5">
    <source>
        <dbReference type="ARBA" id="ARBA00022723"/>
    </source>
</evidence>
<evidence type="ECO:0000313" key="9">
    <source>
        <dbReference type="EMBL" id="KUM49920.1"/>
    </source>
</evidence>
<evidence type="ECO:0000256" key="8">
    <source>
        <dbReference type="ARBA" id="ARBA00023136"/>
    </source>
</evidence>
<dbReference type="PANTHER" id="PTHR10978">
    <property type="entry name" value="SUCCINATE DEHYDROGENASE CYTOCHROME B560 SUBUNIT"/>
    <property type="match status" value="1"/>
</dbReference>
<proteinExistence type="predicted"/>
<comment type="subunit">
    <text evidence="2">Component of complex II composed of eight subunits in plants: four classical SDH subunits SDH1, SDH2, SDH3 and SDH4 (a flavoprotein (FP), an iron-sulfur protein (IP), and a cytochrome b composed of a large and a small subunit.), as well as four subunits unknown in mitochondria from bacteria and heterotrophic eukaryotes.</text>
</comment>
<keyword evidence="3" id="KW-0349">Heme</keyword>
<keyword evidence="5" id="KW-0479">Metal-binding</keyword>
<comment type="caution">
    <text evidence="9">The sequence shown here is derived from an EMBL/GenBank/DDBJ whole genome shotgun (WGS) entry which is preliminary data.</text>
</comment>
<dbReference type="GO" id="GO:0006121">
    <property type="term" value="P:mitochondrial electron transport, succinate to ubiquinone"/>
    <property type="evidence" value="ECO:0007669"/>
    <property type="project" value="TreeGrafter"/>
</dbReference>
<evidence type="ECO:0000256" key="6">
    <source>
        <dbReference type="ARBA" id="ARBA00022989"/>
    </source>
</evidence>
<evidence type="ECO:0000256" key="2">
    <source>
        <dbReference type="ARBA" id="ARBA00011313"/>
    </source>
</evidence>
<evidence type="ECO:0000256" key="3">
    <source>
        <dbReference type="ARBA" id="ARBA00022617"/>
    </source>
</evidence>